<keyword evidence="3 6" id="KW-0812">Transmembrane</keyword>
<keyword evidence="5 8" id="KW-0472">Membrane</keyword>
<name>A0A285VC65_9GAMM</name>
<dbReference type="Pfam" id="PF00893">
    <property type="entry name" value="Multi_Drug_Res"/>
    <property type="match status" value="1"/>
</dbReference>
<dbReference type="OrthoDB" id="9808638at2"/>
<evidence type="ECO:0000256" key="2">
    <source>
        <dbReference type="ARBA" id="ARBA00022475"/>
    </source>
</evidence>
<dbReference type="SUPFAM" id="SSF103481">
    <property type="entry name" value="Multidrug resistance efflux transporter EmrE"/>
    <property type="match status" value="1"/>
</dbReference>
<feature type="region of interest" description="Disordered" evidence="7">
    <location>
        <begin position="104"/>
        <end position="124"/>
    </location>
</feature>
<sequence>MTMRWLILPLAALAEVGWATGLKLASSPLEWLATVIVAAMSLLLAVRAVRFLPASTVYTVFVGLGAAGTVIADAWLFGTHFSWPSLGCIGVILVGVIGLHQFSGKPATQTSASRTDVSREGASS</sequence>
<evidence type="ECO:0000256" key="5">
    <source>
        <dbReference type="ARBA" id="ARBA00023136"/>
    </source>
</evidence>
<comment type="similarity">
    <text evidence="6">Belongs to the drug/metabolite transporter (DMT) superfamily. Small multidrug resistance (SMR) (TC 2.A.7.1) family.</text>
</comment>
<evidence type="ECO:0000256" key="3">
    <source>
        <dbReference type="ARBA" id="ARBA00022692"/>
    </source>
</evidence>
<accession>A0A285VC65</accession>
<organism evidence="9 10">
    <name type="scientific">Chromohalobacter canadensis</name>
    <dbReference type="NCBI Taxonomy" id="141389"/>
    <lineage>
        <taxon>Bacteria</taxon>
        <taxon>Pseudomonadati</taxon>
        <taxon>Pseudomonadota</taxon>
        <taxon>Gammaproteobacteria</taxon>
        <taxon>Oceanospirillales</taxon>
        <taxon>Halomonadaceae</taxon>
        <taxon>Chromohalobacter</taxon>
    </lineage>
</organism>
<comment type="subcellular location">
    <subcellularLocation>
        <location evidence="1 6">Cell membrane</location>
        <topology evidence="1 6">Multi-pass membrane protein</topology>
    </subcellularLocation>
</comment>
<feature type="transmembrane region" description="Helical" evidence="8">
    <location>
        <begin position="29"/>
        <end position="49"/>
    </location>
</feature>
<reference evidence="9 10" key="1">
    <citation type="submission" date="2017-08" db="EMBL/GenBank/DDBJ databases">
        <authorList>
            <person name="de Groot N.N."/>
        </authorList>
    </citation>
    <scope>NUCLEOTIDE SEQUENCE [LARGE SCALE GENOMIC DNA]</scope>
    <source>
        <strain evidence="9 10">USBA 855</strain>
    </source>
</reference>
<dbReference type="InterPro" id="IPR000390">
    <property type="entry name" value="Small_drug/metabolite_transptr"/>
</dbReference>
<evidence type="ECO:0000256" key="8">
    <source>
        <dbReference type="SAM" id="Phobius"/>
    </source>
</evidence>
<dbReference type="GO" id="GO:0005886">
    <property type="term" value="C:plasma membrane"/>
    <property type="evidence" value="ECO:0007669"/>
    <property type="project" value="UniProtKB-SubCell"/>
</dbReference>
<evidence type="ECO:0000256" key="7">
    <source>
        <dbReference type="SAM" id="MobiDB-lite"/>
    </source>
</evidence>
<proteinExistence type="inferred from homology"/>
<keyword evidence="4 8" id="KW-1133">Transmembrane helix</keyword>
<dbReference type="Gene3D" id="1.10.3730.20">
    <property type="match status" value="1"/>
</dbReference>
<dbReference type="GO" id="GO:0022857">
    <property type="term" value="F:transmembrane transporter activity"/>
    <property type="evidence" value="ECO:0007669"/>
    <property type="project" value="InterPro"/>
</dbReference>
<dbReference type="PANTHER" id="PTHR30561:SF7">
    <property type="entry name" value="GUANIDINIUM EFFLUX SYSTEM SUBUNIT GDNC-RELATED"/>
    <property type="match status" value="1"/>
</dbReference>
<keyword evidence="2" id="KW-1003">Cell membrane</keyword>
<dbReference type="InterPro" id="IPR045324">
    <property type="entry name" value="Small_multidrug_res"/>
</dbReference>
<evidence type="ECO:0000313" key="10">
    <source>
        <dbReference type="Proteomes" id="UP000219023"/>
    </source>
</evidence>
<feature type="transmembrane region" description="Helical" evidence="8">
    <location>
        <begin position="83"/>
        <end position="102"/>
    </location>
</feature>
<feature type="compositionally biased region" description="Polar residues" evidence="7">
    <location>
        <begin position="106"/>
        <end position="124"/>
    </location>
</feature>
<dbReference type="EMBL" id="OBQJ01000001">
    <property type="protein sequence ID" value="SOC51664.1"/>
    <property type="molecule type" value="Genomic_DNA"/>
</dbReference>
<dbReference type="Proteomes" id="UP000219023">
    <property type="component" value="Unassembled WGS sequence"/>
</dbReference>
<evidence type="ECO:0000256" key="6">
    <source>
        <dbReference type="RuleBase" id="RU003942"/>
    </source>
</evidence>
<protein>
    <submittedName>
        <fullName evidence="9">Paired small multidrug resistance pump</fullName>
    </submittedName>
</protein>
<dbReference type="AlphaFoldDB" id="A0A285VC65"/>
<dbReference type="InterPro" id="IPR037185">
    <property type="entry name" value="EmrE-like"/>
</dbReference>
<dbReference type="RefSeq" id="WP_097021617.1">
    <property type="nucleotide sequence ID" value="NZ_OBQJ01000001.1"/>
</dbReference>
<dbReference type="PANTHER" id="PTHR30561">
    <property type="entry name" value="SMR FAMILY PROTON-DEPENDENT DRUG EFFLUX TRANSPORTER SUGE"/>
    <property type="match status" value="1"/>
</dbReference>
<evidence type="ECO:0000256" key="1">
    <source>
        <dbReference type="ARBA" id="ARBA00004651"/>
    </source>
</evidence>
<feature type="transmembrane region" description="Helical" evidence="8">
    <location>
        <begin position="56"/>
        <end position="77"/>
    </location>
</feature>
<evidence type="ECO:0000313" key="9">
    <source>
        <dbReference type="EMBL" id="SOC51664.1"/>
    </source>
</evidence>
<gene>
    <name evidence="9" type="ORF">SAMN05421509_101375</name>
</gene>
<evidence type="ECO:0000256" key="4">
    <source>
        <dbReference type="ARBA" id="ARBA00022989"/>
    </source>
</evidence>